<dbReference type="InterPro" id="IPR016161">
    <property type="entry name" value="Ald_DH/histidinol_DH"/>
</dbReference>
<dbReference type="EMBL" id="CP023270">
    <property type="protein sequence ID" value="AVJ28464.1"/>
    <property type="molecule type" value="Genomic_DNA"/>
</dbReference>
<comment type="similarity">
    <text evidence="1 4">Belongs to the aldehyde dehydrogenase family.</text>
</comment>
<evidence type="ECO:0000256" key="4">
    <source>
        <dbReference type="RuleBase" id="RU003345"/>
    </source>
</evidence>
<dbReference type="Pfam" id="PF00171">
    <property type="entry name" value="Aldedh"/>
    <property type="match status" value="1"/>
</dbReference>
<dbReference type="FunFam" id="3.40.309.10:FF:000012">
    <property type="entry name" value="Betaine aldehyde dehydrogenase"/>
    <property type="match status" value="1"/>
</dbReference>
<proteinExistence type="inferred from homology"/>
<organism evidence="6 7">
    <name type="scientific">Achromobacter spanius</name>
    <dbReference type="NCBI Taxonomy" id="217203"/>
    <lineage>
        <taxon>Bacteria</taxon>
        <taxon>Pseudomonadati</taxon>
        <taxon>Pseudomonadota</taxon>
        <taxon>Betaproteobacteria</taxon>
        <taxon>Burkholderiales</taxon>
        <taxon>Alcaligenaceae</taxon>
        <taxon>Achromobacter</taxon>
    </lineage>
</organism>
<dbReference type="RefSeq" id="WP_105239253.1">
    <property type="nucleotide sequence ID" value="NZ_CP023270.1"/>
</dbReference>
<dbReference type="InterPro" id="IPR016160">
    <property type="entry name" value="Ald_DH_CS_CYS"/>
</dbReference>
<feature type="domain" description="Aldehyde dehydrogenase" evidence="5">
    <location>
        <begin position="19"/>
        <end position="477"/>
    </location>
</feature>
<dbReference type="Proteomes" id="UP000239477">
    <property type="component" value="Chromosome"/>
</dbReference>
<dbReference type="FunFam" id="3.40.605.10:FF:000026">
    <property type="entry name" value="Aldehyde dehydrogenase, putative"/>
    <property type="match status" value="1"/>
</dbReference>
<feature type="active site" evidence="3">
    <location>
        <position position="250"/>
    </location>
</feature>
<evidence type="ECO:0000259" key="5">
    <source>
        <dbReference type="Pfam" id="PF00171"/>
    </source>
</evidence>
<dbReference type="PROSITE" id="PS00687">
    <property type="entry name" value="ALDEHYDE_DEHYDR_GLU"/>
    <property type="match status" value="1"/>
</dbReference>
<dbReference type="Gene3D" id="3.40.309.10">
    <property type="entry name" value="Aldehyde Dehydrogenase, Chain A, domain 2"/>
    <property type="match status" value="1"/>
</dbReference>
<name>A0A2S0I949_9BURK</name>
<accession>A0A2S0I949</accession>
<reference evidence="6 7" key="1">
    <citation type="submission" date="2017-09" db="EMBL/GenBank/DDBJ databases">
        <title>Genomic, metabolic, and phenotypic characteristics of bacterial isolates from the natural microbiome of the model nematode Caenorhabditis elegans.</title>
        <authorList>
            <person name="Zimmermann J."/>
            <person name="Obeng N."/>
            <person name="Yang W."/>
            <person name="Obeng O."/>
            <person name="Kissoyan K."/>
            <person name="Pees B."/>
            <person name="Dirksen P."/>
            <person name="Hoppner M."/>
            <person name="Franke A."/>
            <person name="Rosenstiel P."/>
            <person name="Leippe M."/>
            <person name="Dierking K."/>
            <person name="Kaleta C."/>
            <person name="Schulenburg H."/>
        </authorList>
    </citation>
    <scope>NUCLEOTIDE SEQUENCE [LARGE SCALE GENOMIC DNA]</scope>
    <source>
        <strain evidence="6 7">MYb73</strain>
    </source>
</reference>
<dbReference type="InterPro" id="IPR016162">
    <property type="entry name" value="Ald_DH_N"/>
</dbReference>
<dbReference type="InterPro" id="IPR029510">
    <property type="entry name" value="Ald_DH_CS_GLU"/>
</dbReference>
<dbReference type="CDD" id="cd07114">
    <property type="entry name" value="ALDH_DhaS"/>
    <property type="match status" value="1"/>
</dbReference>
<evidence type="ECO:0000256" key="1">
    <source>
        <dbReference type="ARBA" id="ARBA00009986"/>
    </source>
</evidence>
<evidence type="ECO:0000313" key="7">
    <source>
        <dbReference type="Proteomes" id="UP000239477"/>
    </source>
</evidence>
<keyword evidence="2 4" id="KW-0560">Oxidoreductase</keyword>
<dbReference type="Gene3D" id="3.40.605.10">
    <property type="entry name" value="Aldehyde Dehydrogenase, Chain A, domain 1"/>
    <property type="match status" value="1"/>
</dbReference>
<dbReference type="SUPFAM" id="SSF53720">
    <property type="entry name" value="ALDH-like"/>
    <property type="match status" value="1"/>
</dbReference>
<keyword evidence="7" id="KW-1185">Reference proteome</keyword>
<dbReference type="InterPro" id="IPR015590">
    <property type="entry name" value="Aldehyde_DH_dom"/>
</dbReference>
<dbReference type="FunFam" id="3.40.605.10:FF:000007">
    <property type="entry name" value="NAD/NADP-dependent betaine aldehyde dehydrogenase"/>
    <property type="match status" value="1"/>
</dbReference>
<dbReference type="PANTHER" id="PTHR11699">
    <property type="entry name" value="ALDEHYDE DEHYDROGENASE-RELATED"/>
    <property type="match status" value="1"/>
</dbReference>
<dbReference type="PROSITE" id="PS00070">
    <property type="entry name" value="ALDEHYDE_DEHYDR_CYS"/>
    <property type="match status" value="1"/>
</dbReference>
<dbReference type="InterPro" id="IPR016163">
    <property type="entry name" value="Ald_DH_C"/>
</dbReference>
<dbReference type="AlphaFoldDB" id="A0A2S0I949"/>
<protein>
    <submittedName>
        <fullName evidence="6">Carnitine dehydratase</fullName>
    </submittedName>
</protein>
<evidence type="ECO:0000256" key="3">
    <source>
        <dbReference type="PROSITE-ProRule" id="PRU10007"/>
    </source>
</evidence>
<gene>
    <name evidence="6" type="ORF">CLM73_15850</name>
</gene>
<sequence>MKTYSMRIAGAPAAAISGEWFETQNPYTGEAWARVARGAAQDVDVAVQAAHFAFSEGPWAELTATERGRLLYRLADLIERDARKLAETEVRDNGKLYAEMLGQLTYLPQWFRYYGGLADKIHGSTLPLDKKGYFTYTRHEPLGVVAAITPWNSPLLLLGWKIAPALAAGCTVVVKPSEFTSASTLEFAELFDEAGFPPGVMNVVTGYGQEVGAALVQHPLVQKVTFTGSDQTGRLINEQAARLLKHTSLELGGKSPNIVFEDADLEQAVFGAISGIFAASGQTCIAGSRLLLQDSIYDRFVEKLLALAGAARMGDPMDPATQVGPVTTPPQYQKVLDYIRIARDEGATLLLGGKAAQRPECGKGWFVEPTIFGDVRNDMRIAQEEVFGPVLSIIRFKDEAEALRIANDVRFGLAAAVWTQDIARAIRMSERLKAGTVWVNTYRAVSFMAPFGGYKDSGLGRENGMDAVKEFLQVKSVWLNSGATASNPFVLR</sequence>
<dbReference type="OrthoDB" id="6187633at2"/>
<evidence type="ECO:0000313" key="6">
    <source>
        <dbReference type="EMBL" id="AVJ28464.1"/>
    </source>
</evidence>
<dbReference type="GO" id="GO:0016620">
    <property type="term" value="F:oxidoreductase activity, acting on the aldehyde or oxo group of donors, NAD or NADP as acceptor"/>
    <property type="evidence" value="ECO:0007669"/>
    <property type="project" value="InterPro"/>
</dbReference>
<evidence type="ECO:0000256" key="2">
    <source>
        <dbReference type="ARBA" id="ARBA00023002"/>
    </source>
</evidence>